<comment type="caution">
    <text evidence="2">The sequence shown here is derived from an EMBL/GenBank/DDBJ whole genome shotgun (WGS) entry which is preliminary data.</text>
</comment>
<sequence length="190" mass="22085">MDIILIYTILGIVIGGAAIYLFLKHISHKKEDKKQKVPVKGTAEDKQHPIIDATLEEIKKTVHNFSNNLPKGVYRTILVKEDNSIDFKQLAHLLGGIPERKYYMSKETYDIFEEHEKHIPGEMDIVQKAVDLYVKEHNEYPMLPFDPERRVNYYQLIQDKYLKSAPEIQFYITDLDGLITHKKPAKKTSS</sequence>
<dbReference type="EMBL" id="JAGYPE010000001">
    <property type="protein sequence ID" value="MBS4181242.1"/>
    <property type="molecule type" value="Genomic_DNA"/>
</dbReference>
<evidence type="ECO:0000313" key="3">
    <source>
        <dbReference type="EMBL" id="MCH6268309.1"/>
    </source>
</evidence>
<feature type="transmembrane region" description="Helical" evidence="1">
    <location>
        <begin position="6"/>
        <end position="23"/>
    </location>
</feature>
<evidence type="ECO:0000313" key="4">
    <source>
        <dbReference type="Proteomes" id="UP000677265"/>
    </source>
</evidence>
<protein>
    <submittedName>
        <fullName evidence="2">DUF3939 domain-containing protein</fullName>
    </submittedName>
</protein>
<dbReference type="AlphaFoldDB" id="A0A942SW15"/>
<dbReference type="Proteomes" id="UP000677265">
    <property type="component" value="Unassembled WGS sequence"/>
</dbReference>
<dbReference type="InterPro" id="IPR025071">
    <property type="entry name" value="DUF3939"/>
</dbReference>
<evidence type="ECO:0000256" key="1">
    <source>
        <dbReference type="SAM" id="Phobius"/>
    </source>
</evidence>
<keyword evidence="1" id="KW-1133">Transmembrane helix</keyword>
<gene>
    <name evidence="3" type="ORF">KHB02_022510</name>
    <name evidence="2" type="ORF">KHB02_07485</name>
</gene>
<dbReference type="RefSeq" id="WP_213141103.1">
    <property type="nucleotide sequence ID" value="NZ_JAGYPE020000053.1"/>
</dbReference>
<keyword evidence="1" id="KW-0472">Membrane</keyword>
<evidence type="ECO:0000313" key="2">
    <source>
        <dbReference type="EMBL" id="MBS4181242.1"/>
    </source>
</evidence>
<organism evidence="2">
    <name type="scientific">Neobacillus citreus</name>
    <dbReference type="NCBI Taxonomy" id="2833578"/>
    <lineage>
        <taxon>Bacteria</taxon>
        <taxon>Bacillati</taxon>
        <taxon>Bacillota</taxon>
        <taxon>Bacilli</taxon>
        <taxon>Bacillales</taxon>
        <taxon>Bacillaceae</taxon>
        <taxon>Neobacillus</taxon>
    </lineage>
</organism>
<name>A0A942SW15_9BACI</name>
<dbReference type="Pfam" id="PF13075">
    <property type="entry name" value="DUF3939"/>
    <property type="match status" value="1"/>
</dbReference>
<keyword evidence="1" id="KW-0812">Transmembrane</keyword>
<dbReference type="EMBL" id="JAGYPE020000053">
    <property type="protein sequence ID" value="MCH6268309.1"/>
    <property type="molecule type" value="Genomic_DNA"/>
</dbReference>
<keyword evidence="4" id="KW-1185">Reference proteome</keyword>
<proteinExistence type="predicted"/>
<accession>A0A942SW15</accession>
<reference evidence="2" key="1">
    <citation type="submission" date="2021-05" db="EMBL/GenBank/DDBJ databases">
        <title>Novel Bacillus species.</title>
        <authorList>
            <person name="Liu G."/>
        </authorList>
    </citation>
    <scope>NUCLEOTIDE SEQUENCE</scope>
    <source>
        <strain evidence="2 4">FJAT-50051</strain>
    </source>
</reference>